<evidence type="ECO:0000313" key="2">
    <source>
        <dbReference type="EMBL" id="SJZ57652.1"/>
    </source>
</evidence>
<keyword evidence="1" id="KW-1133">Transmembrane helix</keyword>
<dbReference type="AlphaFoldDB" id="A0A1T4LSE9"/>
<accession>A0A1T4LSE9</accession>
<reference evidence="3" key="1">
    <citation type="submission" date="2017-02" db="EMBL/GenBank/DDBJ databases">
        <authorList>
            <person name="Varghese N."/>
            <person name="Submissions S."/>
        </authorList>
    </citation>
    <scope>NUCLEOTIDE SEQUENCE [LARGE SCALE GENOMIC DNA]</scope>
    <source>
        <strain evidence="3">ATCC 51356</strain>
    </source>
</reference>
<keyword evidence="3" id="KW-1185">Reference proteome</keyword>
<keyword evidence="1" id="KW-0472">Membrane</keyword>
<protein>
    <submittedName>
        <fullName evidence="2">Uncharacterized protein</fullName>
    </submittedName>
</protein>
<proteinExistence type="predicted"/>
<dbReference type="RefSeq" id="WP_143742589.1">
    <property type="nucleotide sequence ID" value="NZ_FUXE01000004.1"/>
</dbReference>
<feature type="transmembrane region" description="Helical" evidence="1">
    <location>
        <begin position="36"/>
        <end position="58"/>
    </location>
</feature>
<sequence length="67" mass="7606">MKRMYWIIMLIAIVLIIAVVVGAVIAFLYLPESMQGVVLGVGALALFNLVLVLGFTRYNGRRRNRRR</sequence>
<feature type="transmembrane region" description="Helical" evidence="1">
    <location>
        <begin position="7"/>
        <end position="30"/>
    </location>
</feature>
<evidence type="ECO:0000313" key="3">
    <source>
        <dbReference type="Proteomes" id="UP000190121"/>
    </source>
</evidence>
<gene>
    <name evidence="2" type="ORF">SAMN02745171_00514</name>
</gene>
<evidence type="ECO:0000256" key="1">
    <source>
        <dbReference type="SAM" id="Phobius"/>
    </source>
</evidence>
<dbReference type="EMBL" id="FUXE01000004">
    <property type="protein sequence ID" value="SJZ57652.1"/>
    <property type="molecule type" value="Genomic_DNA"/>
</dbReference>
<name>A0A1T4LSE9_9PORP</name>
<dbReference type="Proteomes" id="UP000190121">
    <property type="component" value="Unassembled WGS sequence"/>
</dbReference>
<organism evidence="2 3">
    <name type="scientific">Porphyromonas circumdentaria</name>
    <dbReference type="NCBI Taxonomy" id="29524"/>
    <lineage>
        <taxon>Bacteria</taxon>
        <taxon>Pseudomonadati</taxon>
        <taxon>Bacteroidota</taxon>
        <taxon>Bacteroidia</taxon>
        <taxon>Bacteroidales</taxon>
        <taxon>Porphyromonadaceae</taxon>
        <taxon>Porphyromonas</taxon>
    </lineage>
</organism>
<keyword evidence="1" id="KW-0812">Transmembrane</keyword>